<keyword evidence="2" id="KW-1185">Reference proteome</keyword>
<sequence length="53" mass="5945">MGIPSTSIVAAALSSHRRRRHRTNVLNQIEDEMDALRLRSSNTADRAELGLWA</sequence>
<proteinExistence type="predicted"/>
<dbReference type="AlphaFoldDB" id="D7KCV0"/>
<protein>
    <submittedName>
        <fullName evidence="1">Predicted protein</fullName>
    </submittedName>
</protein>
<reference evidence="2" key="1">
    <citation type="journal article" date="2011" name="Nat. Genet.">
        <title>The Arabidopsis lyrata genome sequence and the basis of rapid genome size change.</title>
        <authorList>
            <person name="Hu T.T."/>
            <person name="Pattyn P."/>
            <person name="Bakker E.G."/>
            <person name="Cao J."/>
            <person name="Cheng J.-F."/>
            <person name="Clark R.M."/>
            <person name="Fahlgren N."/>
            <person name="Fawcett J.A."/>
            <person name="Grimwood J."/>
            <person name="Gundlach H."/>
            <person name="Haberer G."/>
            <person name="Hollister J.D."/>
            <person name="Ossowski S."/>
            <person name="Ottilar R.P."/>
            <person name="Salamov A.A."/>
            <person name="Schneeberger K."/>
            <person name="Spannagl M."/>
            <person name="Wang X."/>
            <person name="Yang L."/>
            <person name="Nasrallah M.E."/>
            <person name="Bergelson J."/>
            <person name="Carrington J.C."/>
            <person name="Gaut B.S."/>
            <person name="Schmutz J."/>
            <person name="Mayer K.F.X."/>
            <person name="Van de Peer Y."/>
            <person name="Grigoriev I.V."/>
            <person name="Nordborg M."/>
            <person name="Weigel D."/>
            <person name="Guo Y.-L."/>
        </authorList>
    </citation>
    <scope>NUCLEOTIDE SEQUENCE [LARGE SCALE GENOMIC DNA]</scope>
    <source>
        <strain evidence="2">cv. MN47</strain>
    </source>
</reference>
<dbReference type="Proteomes" id="UP000008694">
    <property type="component" value="Unassembled WGS sequence"/>
</dbReference>
<dbReference type="Gramene" id="Al_scaffold_0001_2915">
    <property type="protein sequence ID" value="Al_scaffold_0001_2915"/>
    <property type="gene ID" value="Al_scaffold_0001_2915"/>
</dbReference>
<evidence type="ECO:0000313" key="1">
    <source>
        <dbReference type="EMBL" id="EFH69779.1"/>
    </source>
</evidence>
<organism evidence="2">
    <name type="scientific">Arabidopsis lyrata subsp. lyrata</name>
    <name type="common">Lyre-leaved rock-cress</name>
    <dbReference type="NCBI Taxonomy" id="81972"/>
    <lineage>
        <taxon>Eukaryota</taxon>
        <taxon>Viridiplantae</taxon>
        <taxon>Streptophyta</taxon>
        <taxon>Embryophyta</taxon>
        <taxon>Tracheophyta</taxon>
        <taxon>Spermatophyta</taxon>
        <taxon>Magnoliopsida</taxon>
        <taxon>eudicotyledons</taxon>
        <taxon>Gunneridae</taxon>
        <taxon>Pentapetalae</taxon>
        <taxon>rosids</taxon>
        <taxon>malvids</taxon>
        <taxon>Brassicales</taxon>
        <taxon>Brassicaceae</taxon>
        <taxon>Camelineae</taxon>
        <taxon>Arabidopsis</taxon>
    </lineage>
</organism>
<dbReference type="HOGENOM" id="CLU_3071403_0_0_1"/>
<dbReference type="EMBL" id="GL348713">
    <property type="protein sequence ID" value="EFH69779.1"/>
    <property type="molecule type" value="Genomic_DNA"/>
</dbReference>
<gene>
    <name evidence="1" type="ORF">ARALYDRAFT_680592</name>
</gene>
<accession>D7KCV0</accession>
<name>D7KCV0_ARALL</name>
<evidence type="ECO:0000313" key="2">
    <source>
        <dbReference type="Proteomes" id="UP000008694"/>
    </source>
</evidence>